<feature type="compositionally biased region" description="Basic residues" evidence="1">
    <location>
        <begin position="358"/>
        <end position="373"/>
    </location>
</feature>
<feature type="compositionally biased region" description="Low complexity" evidence="1">
    <location>
        <begin position="342"/>
        <end position="357"/>
    </location>
</feature>
<protein>
    <recommendedName>
        <fullName evidence="2">Fungal-type protein kinase domain-containing protein</fullName>
    </recommendedName>
</protein>
<dbReference type="Pfam" id="PF17667">
    <property type="entry name" value="Pkinase_fungal"/>
    <property type="match status" value="2"/>
</dbReference>
<dbReference type="RefSeq" id="XP_056034444.1">
    <property type="nucleotide sequence ID" value="XM_056169128.1"/>
</dbReference>
<evidence type="ECO:0000313" key="3">
    <source>
        <dbReference type="EMBL" id="KAJ4865388.1"/>
    </source>
</evidence>
<dbReference type="AlphaFoldDB" id="A0A9W9EEL3"/>
<organism evidence="3 4">
    <name type="scientific">Trichoderma breve</name>
    <dbReference type="NCBI Taxonomy" id="2034170"/>
    <lineage>
        <taxon>Eukaryota</taxon>
        <taxon>Fungi</taxon>
        <taxon>Dikarya</taxon>
        <taxon>Ascomycota</taxon>
        <taxon>Pezizomycotina</taxon>
        <taxon>Sordariomycetes</taxon>
        <taxon>Hypocreomycetidae</taxon>
        <taxon>Hypocreales</taxon>
        <taxon>Hypocreaceae</taxon>
        <taxon>Trichoderma</taxon>
    </lineage>
</organism>
<evidence type="ECO:0000256" key="1">
    <source>
        <dbReference type="SAM" id="MobiDB-lite"/>
    </source>
</evidence>
<gene>
    <name evidence="3" type="ORF">T069G_01918</name>
</gene>
<keyword evidence="4" id="KW-1185">Reference proteome</keyword>
<proteinExistence type="predicted"/>
<feature type="domain" description="Fungal-type protein kinase" evidence="2">
    <location>
        <begin position="97"/>
        <end position="151"/>
    </location>
</feature>
<evidence type="ECO:0000313" key="4">
    <source>
        <dbReference type="Proteomes" id="UP001140511"/>
    </source>
</evidence>
<dbReference type="Proteomes" id="UP001140511">
    <property type="component" value="Unassembled WGS sequence"/>
</dbReference>
<comment type="caution">
    <text evidence="3">The sequence shown here is derived from an EMBL/GenBank/DDBJ whole genome shotgun (WGS) entry which is preliminary data.</text>
</comment>
<accession>A0A9W9EEL3</accession>
<feature type="domain" description="Fungal-type protein kinase" evidence="2">
    <location>
        <begin position="152"/>
        <end position="285"/>
    </location>
</feature>
<feature type="region of interest" description="Disordered" evidence="1">
    <location>
        <begin position="342"/>
        <end position="391"/>
    </location>
</feature>
<dbReference type="GeneID" id="80863816"/>
<reference evidence="3" key="1">
    <citation type="submission" date="2022-09" db="EMBL/GenBank/DDBJ databases">
        <title>Chromosome-level assembly of Trichoderma breve T069, a fungus used in development of biopesticide product.</title>
        <authorList>
            <person name="Lin R."/>
            <person name="Liu T."/>
        </authorList>
    </citation>
    <scope>NUCLEOTIDE SEQUENCE</scope>
    <source>
        <strain evidence="3">T069</strain>
    </source>
</reference>
<dbReference type="InterPro" id="IPR040976">
    <property type="entry name" value="Pkinase_fungal"/>
</dbReference>
<name>A0A9W9EEL3_9HYPO</name>
<dbReference type="PANTHER" id="PTHR38248">
    <property type="entry name" value="FUNK1 6"/>
    <property type="match status" value="1"/>
</dbReference>
<dbReference type="PANTHER" id="PTHR38248:SF2">
    <property type="entry name" value="FUNK1 11"/>
    <property type="match status" value="1"/>
</dbReference>
<evidence type="ECO:0000259" key="2">
    <source>
        <dbReference type="Pfam" id="PF17667"/>
    </source>
</evidence>
<dbReference type="EMBL" id="JAOPEN010000001">
    <property type="protein sequence ID" value="KAJ4865388.1"/>
    <property type="molecule type" value="Genomic_DNA"/>
</dbReference>
<sequence length="391" mass="42143">MPSVTITRSTSGILNSSKLPREVDQVPKEESGLGVDIRKLRQSFFTSVLLLEEAASAVLRKYSEGEKPLFCQEGCNIDVGSVNDDVVYRPYAGKLGRYRWSHVLVPGELKCTTMADAPPVAWIDLAGHAREVLSAQGTGRFVLAFSLYGSLVGEERLGFGLTIRTSHGKRFIEIERNSRPERLIIDEVIARSRCIAGRATTCWKAYIGGDPQTVFAIKGSWQYSERNDKGEILREVAQQGVTNVARYNYHKTVRLCDAEDEIRNSVCTGLDITTAVAPPATTDAVTTPDSTATTVMANAPAAGDAVATATADPTAITAVVGKASANDTVAPTTTTTTIARRTPASSISTSSTIAVAAPRRKRPTAQQGKKKTPRVQQLCQSERLRTANLQG</sequence>